<proteinExistence type="predicted"/>
<dbReference type="AlphaFoldDB" id="A0A1G7MGH3"/>
<dbReference type="Proteomes" id="UP000183812">
    <property type="component" value="Unassembled WGS sequence"/>
</dbReference>
<reference evidence="1 2" key="1">
    <citation type="submission" date="2016-10" db="EMBL/GenBank/DDBJ databases">
        <authorList>
            <person name="de Groot N.N."/>
        </authorList>
    </citation>
    <scope>NUCLEOTIDE SEQUENCE [LARGE SCALE GENOMIC DNA]</scope>
    <source>
        <strain evidence="2">DSM 938 / 37b4</strain>
    </source>
</reference>
<accession>A0A1G7MGH3</accession>
<gene>
    <name evidence="1" type="ORF">SAMN04244550_02538</name>
</gene>
<dbReference type="EMBL" id="FNAY01000013">
    <property type="protein sequence ID" value="SDF60805.1"/>
    <property type="molecule type" value="Genomic_DNA"/>
</dbReference>
<dbReference type="RefSeq" id="WP_223230689.1">
    <property type="nucleotide sequence ID" value="NZ_CP061202.1"/>
</dbReference>
<sequence>MSMTMDDSIKRWTAKRKTALVIEIIQGTCEGPWRQWRRVSPNKDGGGGEPVV</sequence>
<evidence type="ECO:0000313" key="1">
    <source>
        <dbReference type="EMBL" id="SDF60805.1"/>
    </source>
</evidence>
<evidence type="ECO:0008006" key="3">
    <source>
        <dbReference type="Google" id="ProtNLM"/>
    </source>
</evidence>
<protein>
    <recommendedName>
        <fullName evidence="3">Transposase</fullName>
    </recommendedName>
</protein>
<evidence type="ECO:0000313" key="2">
    <source>
        <dbReference type="Proteomes" id="UP000183812"/>
    </source>
</evidence>
<organism evidence="1 2">
    <name type="scientific">Rhodobacter capsulatus</name>
    <name type="common">Rhodopseudomonas capsulata</name>
    <dbReference type="NCBI Taxonomy" id="1061"/>
    <lineage>
        <taxon>Bacteria</taxon>
        <taxon>Pseudomonadati</taxon>
        <taxon>Pseudomonadota</taxon>
        <taxon>Alphaproteobacteria</taxon>
        <taxon>Rhodobacterales</taxon>
        <taxon>Rhodobacter group</taxon>
        <taxon>Rhodobacter</taxon>
    </lineage>
</organism>
<name>A0A1G7MGH3_RHOCA</name>